<dbReference type="GO" id="GO:0043123">
    <property type="term" value="P:positive regulation of canonical NF-kappaB signal transduction"/>
    <property type="evidence" value="ECO:0007669"/>
    <property type="project" value="TreeGrafter"/>
</dbReference>
<dbReference type="GO" id="GO:0035662">
    <property type="term" value="F:Toll-like receptor 4 binding"/>
    <property type="evidence" value="ECO:0007669"/>
    <property type="project" value="TreeGrafter"/>
</dbReference>
<evidence type="ECO:0000313" key="2">
    <source>
        <dbReference type="Ensembl" id="ENSCSAVP00000003325.1"/>
    </source>
</evidence>
<dbReference type="GO" id="GO:0005737">
    <property type="term" value="C:cytoplasm"/>
    <property type="evidence" value="ECO:0007669"/>
    <property type="project" value="TreeGrafter"/>
</dbReference>
<dbReference type="Ensembl" id="ENSCSAVT00000003376.1">
    <property type="protein sequence ID" value="ENSCSAVP00000003325.1"/>
    <property type="gene ID" value="ENSCSAVG00000001981.1"/>
</dbReference>
<dbReference type="GO" id="GO:0032760">
    <property type="term" value="P:positive regulation of tumor necrosis factor production"/>
    <property type="evidence" value="ECO:0007669"/>
    <property type="project" value="TreeGrafter"/>
</dbReference>
<dbReference type="PROSITE" id="PS50104">
    <property type="entry name" value="TIR"/>
    <property type="match status" value="1"/>
</dbReference>
<dbReference type="AlphaFoldDB" id="H2YDC7"/>
<sequence>MDNYDVHVVCHENELKIVCNELLSILEEILELRCFLLERDGRAGMSVVHSIEACLHNSRRTIVCFSDAFMSSSWKQYETLLAHQLDPSRIIPIIFGVFPQIAKFQRNIRELHHCDGRMRTK</sequence>
<dbReference type="InParanoid" id="H2YDC7"/>
<dbReference type="HOGENOM" id="CLU_2037232_0_0_1"/>
<name>H2YDC7_CIOSA</name>
<evidence type="ECO:0000259" key="1">
    <source>
        <dbReference type="PROSITE" id="PS50104"/>
    </source>
</evidence>
<dbReference type="GO" id="GO:0005886">
    <property type="term" value="C:plasma membrane"/>
    <property type="evidence" value="ECO:0007669"/>
    <property type="project" value="TreeGrafter"/>
</dbReference>
<keyword evidence="3" id="KW-1185">Reference proteome</keyword>
<dbReference type="InterPro" id="IPR035897">
    <property type="entry name" value="Toll_tir_struct_dom_sf"/>
</dbReference>
<reference evidence="2" key="3">
    <citation type="submission" date="2025-09" db="UniProtKB">
        <authorList>
            <consortium name="Ensembl"/>
        </authorList>
    </citation>
    <scope>IDENTIFICATION</scope>
</reference>
<accession>H2YDC7</accession>
<dbReference type="InterPro" id="IPR017279">
    <property type="entry name" value="Tol-interleuk_rcpt_adapt_Tirap"/>
</dbReference>
<dbReference type="Gene3D" id="3.40.50.10140">
    <property type="entry name" value="Toll/interleukin-1 receptor homology (TIR) domain"/>
    <property type="match status" value="1"/>
</dbReference>
<protein>
    <recommendedName>
        <fullName evidence="1">TIR domain-containing protein</fullName>
    </recommendedName>
</protein>
<reference evidence="3" key="1">
    <citation type="submission" date="2003-08" db="EMBL/GenBank/DDBJ databases">
        <authorList>
            <person name="Birren B."/>
            <person name="Nusbaum C."/>
            <person name="Abebe A."/>
            <person name="Abouelleil A."/>
            <person name="Adekoya E."/>
            <person name="Ait-zahra M."/>
            <person name="Allen N."/>
            <person name="Allen T."/>
            <person name="An P."/>
            <person name="Anderson M."/>
            <person name="Anderson S."/>
            <person name="Arachchi H."/>
            <person name="Armbruster J."/>
            <person name="Bachantsang P."/>
            <person name="Baldwin J."/>
            <person name="Barry A."/>
            <person name="Bayul T."/>
            <person name="Blitshsteyn B."/>
            <person name="Bloom T."/>
            <person name="Blye J."/>
            <person name="Boguslavskiy L."/>
            <person name="Borowsky M."/>
            <person name="Boukhgalter B."/>
            <person name="Brunache A."/>
            <person name="Butler J."/>
            <person name="Calixte N."/>
            <person name="Calvo S."/>
            <person name="Camarata J."/>
            <person name="Campo K."/>
            <person name="Chang J."/>
            <person name="Cheshatsang Y."/>
            <person name="Citroen M."/>
            <person name="Collymore A."/>
            <person name="Considine T."/>
            <person name="Cook A."/>
            <person name="Cooke P."/>
            <person name="Corum B."/>
            <person name="Cuomo C."/>
            <person name="David R."/>
            <person name="Dawoe T."/>
            <person name="Degray S."/>
            <person name="Dodge S."/>
            <person name="Dooley K."/>
            <person name="Dorje P."/>
            <person name="Dorjee K."/>
            <person name="Dorris L."/>
            <person name="Duffey N."/>
            <person name="Dupes A."/>
            <person name="Elkins T."/>
            <person name="Engels R."/>
            <person name="Erickson J."/>
            <person name="Farina A."/>
            <person name="Faro S."/>
            <person name="Ferreira P."/>
            <person name="Fischer H."/>
            <person name="Fitzgerald M."/>
            <person name="Foley K."/>
            <person name="Gage D."/>
            <person name="Galagan J."/>
            <person name="Gearin G."/>
            <person name="Gnerre S."/>
            <person name="Gnirke A."/>
            <person name="Goyette A."/>
            <person name="Graham J."/>
            <person name="Grandbois E."/>
            <person name="Gyaltsen K."/>
            <person name="Hafez N."/>
            <person name="Hagopian D."/>
            <person name="Hagos B."/>
            <person name="Hall J."/>
            <person name="Hatcher B."/>
            <person name="Heller A."/>
            <person name="Higgins H."/>
            <person name="Honan T."/>
            <person name="Horn A."/>
            <person name="Houde N."/>
            <person name="Hughes L."/>
            <person name="Hulme W."/>
            <person name="Husby E."/>
            <person name="Iliev I."/>
            <person name="Jaffe D."/>
            <person name="Jones C."/>
            <person name="Kamal M."/>
            <person name="Kamat A."/>
            <person name="Kamvysselis M."/>
            <person name="Karlsson E."/>
            <person name="Kells C."/>
            <person name="Kieu A."/>
            <person name="Kisner P."/>
            <person name="Kodira C."/>
            <person name="Kulbokas E."/>
            <person name="Labutti K."/>
            <person name="Lama D."/>
            <person name="Landers T."/>
            <person name="Leger J."/>
            <person name="Levine S."/>
            <person name="Lewis D."/>
            <person name="Lewis T."/>
            <person name="Lindblad-toh K."/>
            <person name="Liu X."/>
            <person name="Lokyitsang T."/>
            <person name="Lokyitsang Y."/>
            <person name="Lucien O."/>
            <person name="Lui A."/>
            <person name="Ma L.J."/>
            <person name="Mabbitt R."/>
            <person name="Macdonald J."/>
            <person name="Maclean C."/>
            <person name="Major J."/>
            <person name="Manning J."/>
            <person name="Marabella R."/>
            <person name="Maru K."/>
            <person name="Matthews C."/>
            <person name="Mauceli E."/>
            <person name="Mccarthy M."/>
            <person name="Mcdonough S."/>
            <person name="Mcghee T."/>
            <person name="Meldrim J."/>
            <person name="Meneus L."/>
            <person name="Mesirov J."/>
            <person name="Mihalev A."/>
            <person name="Mihova T."/>
            <person name="Mikkelsen T."/>
            <person name="Mlenga V."/>
            <person name="Moru K."/>
            <person name="Mozes J."/>
            <person name="Mulrain L."/>
            <person name="Munson G."/>
            <person name="Naylor J."/>
            <person name="Newes C."/>
            <person name="Nguyen C."/>
            <person name="Nguyen N."/>
            <person name="Nguyen T."/>
            <person name="Nicol R."/>
            <person name="Nielsen C."/>
            <person name="Nizzari M."/>
            <person name="Norbu C."/>
            <person name="Norbu N."/>
            <person name="O'donnell P."/>
            <person name="Okoawo O."/>
            <person name="O'leary S."/>
            <person name="Omotosho B."/>
            <person name="O'neill K."/>
            <person name="Osman S."/>
            <person name="Parker S."/>
            <person name="Perrin D."/>
            <person name="Phunkhang P."/>
            <person name="Piqani B."/>
            <person name="Purcell S."/>
            <person name="Rachupka T."/>
            <person name="Ramasamy U."/>
            <person name="Rameau R."/>
            <person name="Ray V."/>
            <person name="Raymond C."/>
            <person name="Retta R."/>
            <person name="Richardson S."/>
            <person name="Rise C."/>
            <person name="Rodriguez J."/>
            <person name="Rogers J."/>
            <person name="Rogov P."/>
            <person name="Rutman M."/>
            <person name="Schupbach R."/>
            <person name="Seaman C."/>
            <person name="Settipalli S."/>
            <person name="Sharpe T."/>
            <person name="Sheridan J."/>
            <person name="Sherpa N."/>
            <person name="Shi J."/>
            <person name="Smirnov S."/>
            <person name="Smith C."/>
            <person name="Sougnez C."/>
            <person name="Spencer B."/>
            <person name="Stalker J."/>
            <person name="Stange-thomann N."/>
            <person name="Stavropoulos S."/>
            <person name="Stetson K."/>
            <person name="Stone C."/>
            <person name="Stone S."/>
            <person name="Stubbs M."/>
            <person name="Talamas J."/>
            <person name="Tchuinga P."/>
            <person name="Tenzing P."/>
            <person name="Tesfaye S."/>
            <person name="Theodore J."/>
            <person name="Thoulutsang Y."/>
            <person name="Topham K."/>
            <person name="Towey S."/>
            <person name="Tsamla T."/>
            <person name="Tsomo N."/>
            <person name="Vallee D."/>
            <person name="Vassiliev H."/>
            <person name="Venkataraman V."/>
            <person name="Vinson J."/>
            <person name="Vo A."/>
            <person name="Wade C."/>
            <person name="Wang S."/>
            <person name="Wangchuk T."/>
            <person name="Wangdi T."/>
            <person name="Whittaker C."/>
            <person name="Wilkinson J."/>
            <person name="Wu Y."/>
            <person name="Wyman D."/>
            <person name="Yadav S."/>
            <person name="Yang S."/>
            <person name="Yang X."/>
            <person name="Yeager S."/>
            <person name="Yee E."/>
            <person name="Young G."/>
            <person name="Zainoun J."/>
            <person name="Zembeck L."/>
            <person name="Zimmer A."/>
            <person name="Zody M."/>
            <person name="Lander E."/>
        </authorList>
    </citation>
    <scope>NUCLEOTIDE SEQUENCE [LARGE SCALE GENOMIC DNA]</scope>
</reference>
<organism evidence="2 3">
    <name type="scientific">Ciona savignyi</name>
    <name type="common">Pacific transparent sea squirt</name>
    <dbReference type="NCBI Taxonomy" id="51511"/>
    <lineage>
        <taxon>Eukaryota</taxon>
        <taxon>Metazoa</taxon>
        <taxon>Chordata</taxon>
        <taxon>Tunicata</taxon>
        <taxon>Ascidiacea</taxon>
        <taxon>Phlebobranchia</taxon>
        <taxon>Cionidae</taxon>
        <taxon>Ciona</taxon>
    </lineage>
</organism>
<dbReference type="PANTHER" id="PTHR22662">
    <property type="entry name" value="TIRAP"/>
    <property type="match status" value="1"/>
</dbReference>
<proteinExistence type="predicted"/>
<dbReference type="PANTHER" id="PTHR22662:SF0">
    <property type="entry name" value="TOLL_INTERLEUKIN-1 RECEPTOR DOMAIN-CONTAINING ADAPTER PROTEIN"/>
    <property type="match status" value="1"/>
</dbReference>
<reference evidence="2" key="2">
    <citation type="submission" date="2025-08" db="UniProtKB">
        <authorList>
            <consortium name="Ensembl"/>
        </authorList>
    </citation>
    <scope>IDENTIFICATION</scope>
</reference>
<dbReference type="GO" id="GO:0034142">
    <property type="term" value="P:toll-like receptor 4 signaling pathway"/>
    <property type="evidence" value="ECO:0007669"/>
    <property type="project" value="TreeGrafter"/>
</dbReference>
<dbReference type="GO" id="GO:0035663">
    <property type="term" value="F:Toll-like receptor 2 binding"/>
    <property type="evidence" value="ECO:0007669"/>
    <property type="project" value="TreeGrafter"/>
</dbReference>
<evidence type="ECO:0000313" key="3">
    <source>
        <dbReference type="Proteomes" id="UP000007875"/>
    </source>
</evidence>
<dbReference type="Proteomes" id="UP000007875">
    <property type="component" value="Unassembled WGS sequence"/>
</dbReference>
<dbReference type="InterPro" id="IPR000157">
    <property type="entry name" value="TIR_dom"/>
</dbReference>
<feature type="domain" description="TIR" evidence="1">
    <location>
        <begin position="2"/>
        <end position="121"/>
    </location>
</feature>
<dbReference type="SUPFAM" id="SSF52200">
    <property type="entry name" value="Toll/Interleukin receptor TIR domain"/>
    <property type="match status" value="1"/>
</dbReference>
<dbReference type="GO" id="GO:2000343">
    <property type="term" value="P:positive regulation of chemokine (C-X-C motif) ligand 2 production"/>
    <property type="evidence" value="ECO:0007669"/>
    <property type="project" value="TreeGrafter"/>
</dbReference>
<dbReference type="Pfam" id="PF13676">
    <property type="entry name" value="TIR_2"/>
    <property type="match status" value="1"/>
</dbReference>